<feature type="domain" description="Amidase" evidence="2">
    <location>
        <begin position="44"/>
        <end position="463"/>
    </location>
</feature>
<dbReference type="AlphaFoldDB" id="B1WQX2"/>
<evidence type="ECO:0000313" key="3">
    <source>
        <dbReference type="EMBL" id="ACB53424.1"/>
    </source>
</evidence>
<proteinExistence type="inferred from homology"/>
<dbReference type="InterPro" id="IPR036928">
    <property type="entry name" value="AS_sf"/>
</dbReference>
<organism evidence="3 4">
    <name type="scientific">Crocosphaera subtropica (strain ATCC 51142 / BH68)</name>
    <name type="common">Cyanothece sp. (strain ATCC 51142)</name>
    <dbReference type="NCBI Taxonomy" id="43989"/>
    <lineage>
        <taxon>Bacteria</taxon>
        <taxon>Bacillati</taxon>
        <taxon>Cyanobacteriota</taxon>
        <taxon>Cyanophyceae</taxon>
        <taxon>Oscillatoriophycideae</taxon>
        <taxon>Chroococcales</taxon>
        <taxon>Aphanothecaceae</taxon>
        <taxon>Crocosphaera</taxon>
        <taxon>Crocosphaera subtropica</taxon>
    </lineage>
</organism>
<dbReference type="PROSITE" id="PS00571">
    <property type="entry name" value="AMIDASES"/>
    <property type="match status" value="1"/>
</dbReference>
<dbReference type="EMBL" id="CP000806">
    <property type="protein sequence ID" value="ACB53424.1"/>
    <property type="molecule type" value="Genomic_DNA"/>
</dbReference>
<dbReference type="Gene3D" id="3.90.1300.10">
    <property type="entry name" value="Amidase signature (AS) domain"/>
    <property type="match status" value="1"/>
</dbReference>
<evidence type="ECO:0000313" key="4">
    <source>
        <dbReference type="Proteomes" id="UP000001203"/>
    </source>
</evidence>
<dbReference type="Pfam" id="PF01425">
    <property type="entry name" value="Amidase"/>
    <property type="match status" value="1"/>
</dbReference>
<dbReference type="InterPro" id="IPR000120">
    <property type="entry name" value="Amidase"/>
</dbReference>
<dbReference type="HOGENOM" id="CLU_009600_0_4_3"/>
<dbReference type="KEGG" id="cyt:cce_4076"/>
<dbReference type="InterPro" id="IPR020556">
    <property type="entry name" value="Amidase_CS"/>
</dbReference>
<name>B1WQX2_CROS5</name>
<protein>
    <submittedName>
        <fullName evidence="3">Amidase</fullName>
    </submittedName>
</protein>
<reference evidence="3 4" key="1">
    <citation type="journal article" date="2008" name="Proc. Natl. Acad. Sci. U.S.A.">
        <title>The genome of Cyanothece 51142, a unicellular diazotrophic cyanobacterium important in the marine nitrogen cycle.</title>
        <authorList>
            <person name="Welsh E.A."/>
            <person name="Liberton M."/>
            <person name="Stoeckel J."/>
            <person name="Loh T."/>
            <person name="Elvitigala T."/>
            <person name="Wang C."/>
            <person name="Wollam A."/>
            <person name="Fulton R.S."/>
            <person name="Clifton S.W."/>
            <person name="Jacobs J.M."/>
            <person name="Aurora R."/>
            <person name="Ghosh B.K."/>
            <person name="Sherman L.A."/>
            <person name="Smith R.D."/>
            <person name="Wilson R.K."/>
            <person name="Pakrasi H.B."/>
        </authorList>
    </citation>
    <scope>NUCLEOTIDE SEQUENCE [LARGE SCALE GENOMIC DNA]</scope>
    <source>
        <strain evidence="4">ATCC 51142 / BH68</strain>
    </source>
</reference>
<dbReference type="InterPro" id="IPR023631">
    <property type="entry name" value="Amidase_dom"/>
</dbReference>
<dbReference type="STRING" id="43989.cce_4076"/>
<gene>
    <name evidence="3" type="ordered locus">cce_4076</name>
</gene>
<dbReference type="Proteomes" id="UP000001203">
    <property type="component" value="Chromosome circular"/>
</dbReference>
<accession>B1WQX2</accession>
<dbReference type="eggNOG" id="COG0154">
    <property type="taxonomic scope" value="Bacteria"/>
</dbReference>
<dbReference type="SUPFAM" id="SSF75304">
    <property type="entry name" value="Amidase signature (AS) enzymes"/>
    <property type="match status" value="1"/>
</dbReference>
<evidence type="ECO:0000256" key="1">
    <source>
        <dbReference type="ARBA" id="ARBA00009199"/>
    </source>
</evidence>
<evidence type="ECO:0000259" key="2">
    <source>
        <dbReference type="Pfam" id="PF01425"/>
    </source>
</evidence>
<dbReference type="GO" id="GO:0003824">
    <property type="term" value="F:catalytic activity"/>
    <property type="evidence" value="ECO:0007669"/>
    <property type="project" value="InterPro"/>
</dbReference>
<dbReference type="PANTHER" id="PTHR11895:SF7">
    <property type="entry name" value="GLUTAMYL-TRNA(GLN) AMIDOTRANSFERASE SUBUNIT A, MITOCHONDRIAL"/>
    <property type="match status" value="1"/>
</dbReference>
<dbReference type="PANTHER" id="PTHR11895">
    <property type="entry name" value="TRANSAMIDASE"/>
    <property type="match status" value="1"/>
</dbReference>
<keyword evidence="4" id="KW-1185">Reference proteome</keyword>
<comment type="similarity">
    <text evidence="1">Belongs to the amidase family.</text>
</comment>
<sequence>MFIRDSYDDDSCNHPHTMNSVDLAFTPALDLAQLISDRTISPLELTQLYLERIERYNPQLGSFFFIAAETAIQEAKEKTEQLIHSSNSNGLPPFFGVPTAIKDLNAVAKMPISYGVAALKENIASYDDGVTLRMKEAGFIILGKTATSQLGSFPFTEPPGFPPARNPWHLDYTPGGSSGGSAAAVAAGLCAIAQGSDGGGSVRGPAACCGLVGIKPARGRVSHAPVGDYQSGISTNGPLARTVADAAALLDVMSGYITGDPYWLPSPDISFSEATKQMSPPLKIAFCDHIPPFTHSETIVKETIQKTVHLLESFGHSLEMKCPSVETLIEPFTLIWQSAISASGLPSTVLSPLNGWFKEQEITAGEYLRAVHQLQIGSRHLVAFFDNYDVLLLPVYLHQPIKVGQWKDLSPQETLEKIINWIAPCPAFNASGLPAITLPMAQDEKGLPIGIQLVGKPADELTLIRLAAQLEKGNNLSLSIPSSVKD</sequence>